<protein>
    <submittedName>
        <fullName evidence="3">Uncharacterized protein</fullName>
    </submittedName>
</protein>
<dbReference type="Proteomes" id="UP000566819">
    <property type="component" value="Unassembled WGS sequence"/>
</dbReference>
<dbReference type="AlphaFoldDB" id="A0A8H4REF3"/>
<name>A0A8H4REF3_9HELO</name>
<dbReference type="EMBL" id="JAAMPI010000789">
    <property type="protein sequence ID" value="KAF4628594.1"/>
    <property type="molecule type" value="Genomic_DNA"/>
</dbReference>
<proteinExistence type="predicted"/>
<dbReference type="OrthoDB" id="5388491at2759"/>
<accession>A0A8H4REF3</accession>
<reference evidence="3 4" key="1">
    <citation type="submission" date="2020-03" db="EMBL/GenBank/DDBJ databases">
        <title>Draft Genome Sequence of Cudoniella acicularis.</title>
        <authorList>
            <person name="Buettner E."/>
            <person name="Kellner H."/>
        </authorList>
    </citation>
    <scope>NUCLEOTIDE SEQUENCE [LARGE SCALE GENOMIC DNA]</scope>
    <source>
        <strain evidence="3 4">DSM 108380</strain>
    </source>
</reference>
<feature type="region of interest" description="Disordered" evidence="1">
    <location>
        <begin position="48"/>
        <end position="91"/>
    </location>
</feature>
<keyword evidence="4" id="KW-1185">Reference proteome</keyword>
<feature type="chain" id="PRO_5034776966" evidence="2">
    <location>
        <begin position="20"/>
        <end position="91"/>
    </location>
</feature>
<gene>
    <name evidence="3" type="ORF">G7Y89_g9557</name>
</gene>
<comment type="caution">
    <text evidence="3">The sequence shown here is derived from an EMBL/GenBank/DDBJ whole genome shotgun (WGS) entry which is preliminary data.</text>
</comment>
<evidence type="ECO:0000256" key="2">
    <source>
        <dbReference type="SAM" id="SignalP"/>
    </source>
</evidence>
<sequence length="91" mass="10313">MKLSVRILSALILYGVCQAAPTLSKDIVGRETTDGDDKVVYTWSKPEEKREETADGDDQVVYTWSKPEEKREETADGDDQVVYTWSKPESQ</sequence>
<evidence type="ECO:0000313" key="4">
    <source>
        <dbReference type="Proteomes" id="UP000566819"/>
    </source>
</evidence>
<evidence type="ECO:0000313" key="3">
    <source>
        <dbReference type="EMBL" id="KAF4628594.1"/>
    </source>
</evidence>
<keyword evidence="2" id="KW-0732">Signal</keyword>
<feature type="signal peptide" evidence="2">
    <location>
        <begin position="1"/>
        <end position="19"/>
    </location>
</feature>
<evidence type="ECO:0000256" key="1">
    <source>
        <dbReference type="SAM" id="MobiDB-lite"/>
    </source>
</evidence>
<organism evidence="3 4">
    <name type="scientific">Cudoniella acicularis</name>
    <dbReference type="NCBI Taxonomy" id="354080"/>
    <lineage>
        <taxon>Eukaryota</taxon>
        <taxon>Fungi</taxon>
        <taxon>Dikarya</taxon>
        <taxon>Ascomycota</taxon>
        <taxon>Pezizomycotina</taxon>
        <taxon>Leotiomycetes</taxon>
        <taxon>Helotiales</taxon>
        <taxon>Tricladiaceae</taxon>
        <taxon>Cudoniella</taxon>
    </lineage>
</organism>